<evidence type="ECO:0000313" key="2">
    <source>
        <dbReference type="EMBL" id="ADO83814.1"/>
    </source>
</evidence>
<dbReference type="RefSeq" id="WP_013388476.1">
    <property type="nucleotide sequence ID" value="NC_014633.1"/>
</dbReference>
<organism evidence="2 3">
    <name type="scientific">Ilyobacter polytropus (strain ATCC 51220 / DSM 2926 / LMG 16218 / CuHBu1)</name>
    <dbReference type="NCBI Taxonomy" id="572544"/>
    <lineage>
        <taxon>Bacteria</taxon>
        <taxon>Fusobacteriati</taxon>
        <taxon>Fusobacteriota</taxon>
        <taxon>Fusobacteriia</taxon>
        <taxon>Fusobacteriales</taxon>
        <taxon>Fusobacteriaceae</taxon>
        <taxon>Ilyobacter</taxon>
    </lineage>
</organism>
<gene>
    <name evidence="2" type="ordered locus">Ilyop_2043</name>
</gene>
<dbReference type="EMBL" id="CP002282">
    <property type="protein sequence ID" value="ADO83814.1"/>
    <property type="molecule type" value="Genomic_DNA"/>
</dbReference>
<accession>E3HBQ2</accession>
<geneLocation type="plasmid" evidence="2 3">
    <name>pILYOP01</name>
</geneLocation>
<evidence type="ECO:0000256" key="1">
    <source>
        <dbReference type="SAM" id="MobiDB-lite"/>
    </source>
</evidence>
<feature type="region of interest" description="Disordered" evidence="1">
    <location>
        <begin position="111"/>
        <end position="171"/>
    </location>
</feature>
<dbReference type="KEGG" id="ipo:Ilyop_2043"/>
<evidence type="ECO:0000313" key="3">
    <source>
        <dbReference type="Proteomes" id="UP000006875"/>
    </source>
</evidence>
<dbReference type="InterPro" id="IPR006522">
    <property type="entry name" value="Phage_virion_morphogenesis"/>
</dbReference>
<keyword evidence="2" id="KW-0614">Plasmid</keyword>
<dbReference type="HOGENOM" id="CLU_117141_1_0_0"/>
<feature type="region of interest" description="Disordered" evidence="1">
    <location>
        <begin position="50"/>
        <end position="99"/>
    </location>
</feature>
<feature type="compositionally biased region" description="Basic and acidic residues" evidence="1">
    <location>
        <begin position="111"/>
        <end position="122"/>
    </location>
</feature>
<dbReference type="Proteomes" id="UP000006875">
    <property type="component" value="Plasmid pILYOP01"/>
</dbReference>
<dbReference type="Pfam" id="PF05069">
    <property type="entry name" value="Phage_tail_S"/>
    <property type="match status" value="1"/>
</dbReference>
<feature type="compositionally biased region" description="Basic residues" evidence="1">
    <location>
        <begin position="123"/>
        <end position="133"/>
    </location>
</feature>
<proteinExistence type="predicted"/>
<protein>
    <submittedName>
        <fullName evidence="2">Phage virion morphogenesis protein</fullName>
    </submittedName>
</protein>
<name>E3HBQ2_ILYPC</name>
<sequence>MAKKVTFEQFKAILDEKTARAKDLKPVMKKISGDMQTKVDFRFRQTKGPDGTAWIPLKESTISKRKGRSSKPLSDSSALKLSIHEKHDSSSAVVGSDRPYAAYQQFPAKKGEFKKKEKETVKAHSRKAHTRRTRNGETTVKKHNVKAHERDNQGAPWGDKPGRPFLGFSENQKTKYKRWISNFIQKGGS</sequence>
<dbReference type="OrthoDB" id="2081253at2"/>
<reference evidence="2 3" key="1">
    <citation type="journal article" date="2010" name="Stand. Genomic Sci.">
        <title>Complete genome sequence of Ilyobacter polytropus type strain (CuHbu1).</title>
        <authorList>
            <person name="Sikorski J."/>
            <person name="Chertkov O."/>
            <person name="Lapidus A."/>
            <person name="Nolan M."/>
            <person name="Lucas S."/>
            <person name="Del Rio T.G."/>
            <person name="Tice H."/>
            <person name="Cheng J.F."/>
            <person name="Tapia R."/>
            <person name="Han C."/>
            <person name="Goodwin L."/>
            <person name="Pitluck S."/>
            <person name="Liolios K."/>
            <person name="Ivanova N."/>
            <person name="Mavromatis K."/>
            <person name="Mikhailova N."/>
            <person name="Pati A."/>
            <person name="Chen A."/>
            <person name="Palaniappan K."/>
            <person name="Land M."/>
            <person name="Hauser L."/>
            <person name="Chang Y.J."/>
            <person name="Jeffries C.D."/>
            <person name="Brambilla E."/>
            <person name="Yasawong M."/>
            <person name="Rohde M."/>
            <person name="Pukall R."/>
            <person name="Spring S."/>
            <person name="Goker M."/>
            <person name="Woyke T."/>
            <person name="Bristow J."/>
            <person name="Eisen J.A."/>
            <person name="Markowitz V."/>
            <person name="Hugenholtz P."/>
            <person name="Kyrpides N.C."/>
            <person name="Klenk H.P."/>
        </authorList>
    </citation>
    <scope>NUCLEOTIDE SEQUENCE [LARGE SCALE GENOMIC DNA]</scope>
    <source>
        <strain evidence="3">ATCC 51220 / DSM 2926 / LMG 16218 / CuHBu1</strain>
        <plasmid evidence="2 3">pILYOP01</plasmid>
    </source>
</reference>
<keyword evidence="3" id="KW-1185">Reference proteome</keyword>
<dbReference type="AlphaFoldDB" id="E3HBQ2"/>